<dbReference type="Proteomes" id="UP000295680">
    <property type="component" value="Unassembled WGS sequence"/>
</dbReference>
<evidence type="ECO:0000256" key="1">
    <source>
        <dbReference type="SAM" id="Phobius"/>
    </source>
</evidence>
<organism evidence="2 3">
    <name type="scientific">Actinocrispum wychmicini</name>
    <dbReference type="NCBI Taxonomy" id="1213861"/>
    <lineage>
        <taxon>Bacteria</taxon>
        <taxon>Bacillati</taxon>
        <taxon>Actinomycetota</taxon>
        <taxon>Actinomycetes</taxon>
        <taxon>Pseudonocardiales</taxon>
        <taxon>Pseudonocardiaceae</taxon>
        <taxon>Actinocrispum</taxon>
    </lineage>
</organism>
<evidence type="ECO:0000313" key="2">
    <source>
        <dbReference type="EMBL" id="TCO64857.1"/>
    </source>
</evidence>
<proteinExistence type="predicted"/>
<reference evidence="2 3" key="1">
    <citation type="submission" date="2019-03" db="EMBL/GenBank/DDBJ databases">
        <title>Genomic Encyclopedia of Type Strains, Phase IV (KMG-IV): sequencing the most valuable type-strain genomes for metagenomic binning, comparative biology and taxonomic classification.</title>
        <authorList>
            <person name="Goeker M."/>
        </authorList>
    </citation>
    <scope>NUCLEOTIDE SEQUENCE [LARGE SCALE GENOMIC DNA]</scope>
    <source>
        <strain evidence="2 3">DSM 45934</strain>
    </source>
</reference>
<gene>
    <name evidence="2" type="ORF">EV192_101641</name>
</gene>
<keyword evidence="1" id="KW-1133">Transmembrane helix</keyword>
<comment type="caution">
    <text evidence="2">The sequence shown here is derived from an EMBL/GenBank/DDBJ whole genome shotgun (WGS) entry which is preliminary data.</text>
</comment>
<keyword evidence="3" id="KW-1185">Reference proteome</keyword>
<sequence>MGQGLIPGYRLAVAKEKDPEELLAQALRAQAAHAPPPYEDRPVAPGVSPGFGLLSGSDHGLAERIETLAEEPVPYVVGERQRFGVGLVLLLALVLGLAAGAVVGLITVL</sequence>
<evidence type="ECO:0000313" key="3">
    <source>
        <dbReference type="Proteomes" id="UP000295680"/>
    </source>
</evidence>
<keyword evidence="1" id="KW-0472">Membrane</keyword>
<name>A0A4R2JZQ8_9PSEU</name>
<accession>A0A4R2JZQ8</accession>
<dbReference type="EMBL" id="SLWS01000001">
    <property type="protein sequence ID" value="TCO64857.1"/>
    <property type="molecule type" value="Genomic_DNA"/>
</dbReference>
<feature type="transmembrane region" description="Helical" evidence="1">
    <location>
        <begin position="87"/>
        <end position="108"/>
    </location>
</feature>
<dbReference type="AlphaFoldDB" id="A0A4R2JZQ8"/>
<protein>
    <submittedName>
        <fullName evidence="2">Uncharacterized protein</fullName>
    </submittedName>
</protein>
<keyword evidence="1" id="KW-0812">Transmembrane</keyword>